<dbReference type="InterPro" id="IPR036928">
    <property type="entry name" value="AS_sf"/>
</dbReference>
<dbReference type="EMBL" id="DOGS01000109">
    <property type="protein sequence ID" value="HBQ48293.1"/>
    <property type="molecule type" value="Genomic_DNA"/>
</dbReference>
<evidence type="ECO:0000313" key="2">
    <source>
        <dbReference type="Proteomes" id="UP000263957"/>
    </source>
</evidence>
<dbReference type="Proteomes" id="UP000263957">
    <property type="component" value="Unassembled WGS sequence"/>
</dbReference>
<gene>
    <name evidence="1" type="ORF">DD728_05315</name>
</gene>
<accession>A0A356W4M1</accession>
<sequence length="60" mass="6493">MGTARGLPVGISFMGGKDQDATILSLGYAYEQASNARAEPQYYQTAEDLPNIANAMRRPD</sequence>
<dbReference type="Gene3D" id="3.90.1300.10">
    <property type="entry name" value="Amidase signature (AS) domain"/>
    <property type="match status" value="1"/>
</dbReference>
<evidence type="ECO:0000313" key="1">
    <source>
        <dbReference type="EMBL" id="HBQ48293.1"/>
    </source>
</evidence>
<dbReference type="AlphaFoldDB" id="A0A356W4M1"/>
<proteinExistence type="predicted"/>
<name>A0A356W4M1_9PROT</name>
<comment type="caution">
    <text evidence="1">The sequence shown here is derived from an EMBL/GenBank/DDBJ whole genome shotgun (WGS) entry which is preliminary data.</text>
</comment>
<evidence type="ECO:0008006" key="3">
    <source>
        <dbReference type="Google" id="ProtNLM"/>
    </source>
</evidence>
<protein>
    <recommendedName>
        <fullName evidence="3">Amidase</fullName>
    </recommendedName>
</protein>
<reference evidence="1 2" key="1">
    <citation type="journal article" date="2018" name="Nat. Biotechnol.">
        <title>A standardized bacterial taxonomy based on genome phylogeny substantially revises the tree of life.</title>
        <authorList>
            <person name="Parks D.H."/>
            <person name="Chuvochina M."/>
            <person name="Waite D.W."/>
            <person name="Rinke C."/>
            <person name="Skarshewski A."/>
            <person name="Chaumeil P.A."/>
            <person name="Hugenholtz P."/>
        </authorList>
    </citation>
    <scope>NUCLEOTIDE SEQUENCE [LARGE SCALE GENOMIC DNA]</scope>
    <source>
        <strain evidence="1">UBA10378</strain>
    </source>
</reference>
<organism evidence="1 2">
    <name type="scientific">Hyphomonas atlantica</name>
    <dbReference type="NCBI Taxonomy" id="1280948"/>
    <lineage>
        <taxon>Bacteria</taxon>
        <taxon>Pseudomonadati</taxon>
        <taxon>Pseudomonadota</taxon>
        <taxon>Alphaproteobacteria</taxon>
        <taxon>Hyphomonadales</taxon>
        <taxon>Hyphomonadaceae</taxon>
        <taxon>Hyphomonas</taxon>
    </lineage>
</organism>
<dbReference type="SUPFAM" id="SSF75304">
    <property type="entry name" value="Amidase signature (AS) enzymes"/>
    <property type="match status" value="1"/>
</dbReference>